<dbReference type="EMBL" id="CP012333">
    <property type="protein sequence ID" value="AKU99000.1"/>
    <property type="molecule type" value="Genomic_DNA"/>
</dbReference>
<evidence type="ECO:0000313" key="3">
    <source>
        <dbReference type="Proteomes" id="UP000064967"/>
    </source>
</evidence>
<organism evidence="2 3">
    <name type="scientific">Labilithrix luteola</name>
    <dbReference type="NCBI Taxonomy" id="1391654"/>
    <lineage>
        <taxon>Bacteria</taxon>
        <taxon>Pseudomonadati</taxon>
        <taxon>Myxococcota</taxon>
        <taxon>Polyangia</taxon>
        <taxon>Polyangiales</taxon>
        <taxon>Labilitrichaceae</taxon>
        <taxon>Labilithrix</taxon>
    </lineage>
</organism>
<reference evidence="2 3" key="1">
    <citation type="submission" date="2015-08" db="EMBL/GenBank/DDBJ databases">
        <authorList>
            <person name="Babu N.S."/>
            <person name="Beckwith C.J."/>
            <person name="Beseler K.G."/>
            <person name="Brison A."/>
            <person name="Carone J.V."/>
            <person name="Caskin T.P."/>
            <person name="Diamond M."/>
            <person name="Durham M.E."/>
            <person name="Foxe J.M."/>
            <person name="Go M."/>
            <person name="Henderson B.A."/>
            <person name="Jones I.B."/>
            <person name="McGettigan J.A."/>
            <person name="Micheletti S.J."/>
            <person name="Nasrallah M.E."/>
            <person name="Ortiz D."/>
            <person name="Piller C.R."/>
            <person name="Privatt S.R."/>
            <person name="Schneider S.L."/>
            <person name="Sharp S."/>
            <person name="Smith T.C."/>
            <person name="Stanton J.D."/>
            <person name="Ullery H.E."/>
            <person name="Wilson R.J."/>
            <person name="Serrano M.G."/>
            <person name="Buck G."/>
            <person name="Lee V."/>
            <person name="Wang Y."/>
            <person name="Carvalho R."/>
            <person name="Voegtly L."/>
            <person name="Shi R."/>
            <person name="Duckworth R."/>
            <person name="Johnson A."/>
            <person name="Loviza R."/>
            <person name="Walstead R."/>
            <person name="Shah Z."/>
            <person name="Kiflezghi M."/>
            <person name="Wade K."/>
            <person name="Ball S.L."/>
            <person name="Bradley K.W."/>
            <person name="Asai D.J."/>
            <person name="Bowman C.A."/>
            <person name="Russell D.A."/>
            <person name="Pope W.H."/>
            <person name="Jacobs-Sera D."/>
            <person name="Hendrix R.W."/>
            <person name="Hatfull G.F."/>
        </authorList>
    </citation>
    <scope>NUCLEOTIDE SEQUENCE [LARGE SCALE GENOMIC DNA]</scope>
    <source>
        <strain evidence="2 3">DSM 27648</strain>
    </source>
</reference>
<dbReference type="PROSITE" id="PS51257">
    <property type="entry name" value="PROKAR_LIPOPROTEIN"/>
    <property type="match status" value="1"/>
</dbReference>
<dbReference type="Proteomes" id="UP000064967">
    <property type="component" value="Chromosome"/>
</dbReference>
<evidence type="ECO:0000256" key="1">
    <source>
        <dbReference type="SAM" id="SignalP"/>
    </source>
</evidence>
<accession>A0A0K1PZN7</accession>
<feature type="chain" id="PRO_5005466542" description="Lipoprotein" evidence="1">
    <location>
        <begin position="24"/>
        <end position="138"/>
    </location>
</feature>
<name>A0A0K1PZN7_9BACT</name>
<sequence>MNVRLAGYLVAAALLCLSASACSSDEVVGAGVVGNPPVLDSIDAPDTVTEQNGQFLITVSLRYHDPDGFPVTKVRFRVASAGLDITQDIPNASATANGATVGIAIDGSAPKQTYQYTLNVIDSRGAESAPVTKEITLQ</sequence>
<evidence type="ECO:0008006" key="4">
    <source>
        <dbReference type="Google" id="ProtNLM"/>
    </source>
</evidence>
<dbReference type="AlphaFoldDB" id="A0A0K1PZN7"/>
<protein>
    <recommendedName>
        <fullName evidence="4">Lipoprotein</fullName>
    </recommendedName>
</protein>
<evidence type="ECO:0000313" key="2">
    <source>
        <dbReference type="EMBL" id="AKU99000.1"/>
    </source>
</evidence>
<keyword evidence="3" id="KW-1185">Reference proteome</keyword>
<feature type="signal peptide" evidence="1">
    <location>
        <begin position="1"/>
        <end position="23"/>
    </location>
</feature>
<dbReference type="RefSeq" id="WP_146650214.1">
    <property type="nucleotide sequence ID" value="NZ_CP012333.1"/>
</dbReference>
<dbReference type="KEGG" id="llu:AKJ09_05664"/>
<keyword evidence="1" id="KW-0732">Signal</keyword>
<proteinExistence type="predicted"/>
<dbReference type="STRING" id="1391654.AKJ09_05664"/>
<gene>
    <name evidence="2" type="ORF">AKJ09_05664</name>
</gene>